<evidence type="ECO:0000313" key="2">
    <source>
        <dbReference type="Proteomes" id="UP000239425"/>
    </source>
</evidence>
<organism evidence="1 2">
    <name type="scientific">Holospora curviuscula</name>
    <dbReference type="NCBI Taxonomy" id="1082868"/>
    <lineage>
        <taxon>Bacteria</taxon>
        <taxon>Pseudomonadati</taxon>
        <taxon>Pseudomonadota</taxon>
        <taxon>Alphaproteobacteria</taxon>
        <taxon>Holosporales</taxon>
        <taxon>Holosporaceae</taxon>
        <taxon>Holospora</taxon>
    </lineage>
</organism>
<dbReference type="Proteomes" id="UP000239425">
    <property type="component" value="Unassembled WGS sequence"/>
</dbReference>
<sequence>MIKIFSLMAYAGVEHRIRQSLIEQNRTFTDMKKITQRTSEN</sequence>
<protein>
    <submittedName>
        <fullName evidence="1">Uncharacterized protein</fullName>
    </submittedName>
</protein>
<comment type="caution">
    <text evidence="1">The sequence shown here is derived from an EMBL/GenBank/DDBJ whole genome shotgun (WGS) entry which is preliminary data.</text>
</comment>
<dbReference type="EMBL" id="PHHC01000083">
    <property type="protein sequence ID" value="PPE03710.1"/>
    <property type="molecule type" value="Genomic_DNA"/>
</dbReference>
<proteinExistence type="predicted"/>
<gene>
    <name evidence="1" type="ORF">HCUR_00849</name>
</gene>
<evidence type="ECO:0000313" key="1">
    <source>
        <dbReference type="EMBL" id="PPE03710.1"/>
    </source>
</evidence>
<dbReference type="AlphaFoldDB" id="A0A2S5R8T0"/>
<keyword evidence="2" id="KW-1185">Reference proteome</keyword>
<name>A0A2S5R8T0_9PROT</name>
<reference evidence="1 2" key="1">
    <citation type="submission" date="2017-11" db="EMBL/GenBank/DDBJ databases">
        <title>Comparative genomic analysis of Holospora spp., intranuclear symbionts of paramecia.</title>
        <authorList>
            <person name="Garushyants S.K."/>
            <person name="Beliavskaya A."/>
            <person name="Malko D.B."/>
            <person name="Logacheva M.D."/>
            <person name="Rautian M.S."/>
            <person name="Gelfand M.S."/>
        </authorList>
    </citation>
    <scope>NUCLEOTIDE SEQUENCE [LARGE SCALE GENOMIC DNA]</scope>
    <source>
        <strain evidence="2">02AZ16</strain>
    </source>
</reference>
<accession>A0A2S5R8T0</accession>